<dbReference type="Pfam" id="PF01451">
    <property type="entry name" value="LMWPc"/>
    <property type="match status" value="1"/>
</dbReference>
<dbReference type="HOGENOM" id="CLU_071415_1_2_9"/>
<gene>
    <name evidence="6" type="ordered locus">Clocl_0288</name>
</gene>
<accession>G8M1U6</accession>
<dbReference type="KEGG" id="ccl:Clocl_0288"/>
<dbReference type="InterPro" id="IPR050438">
    <property type="entry name" value="LMW_PTPase"/>
</dbReference>
<evidence type="ECO:0000256" key="3">
    <source>
        <dbReference type="ARBA" id="ARBA00022912"/>
    </source>
</evidence>
<dbReference type="Gene3D" id="3.40.50.2300">
    <property type="match status" value="1"/>
</dbReference>
<keyword evidence="2" id="KW-0378">Hydrolase</keyword>
<dbReference type="OrthoDB" id="9784339at2"/>
<dbReference type="SMART" id="SM00226">
    <property type="entry name" value="LMWPc"/>
    <property type="match status" value="1"/>
</dbReference>
<feature type="active site" description="Proton donor" evidence="4">
    <location>
        <position position="130"/>
    </location>
</feature>
<feature type="active site" evidence="4">
    <location>
        <position position="14"/>
    </location>
</feature>
<dbReference type="InterPro" id="IPR036196">
    <property type="entry name" value="Ptyr_pPase_sf"/>
</dbReference>
<keyword evidence="7" id="KW-1185">Reference proteome</keyword>
<reference evidence="6 7" key="2">
    <citation type="journal article" date="2012" name="Stand. Genomic Sci.">
        <title>Complete Genome Sequence of Clostridium clariflavum DSM 19732.</title>
        <authorList>
            <person name="Izquierdo J.A."/>
            <person name="Goodwin L."/>
            <person name="Davenport K.W."/>
            <person name="Teshima H."/>
            <person name="Bruce D."/>
            <person name="Detter C."/>
            <person name="Tapia R."/>
            <person name="Han S."/>
            <person name="Land M."/>
            <person name="Hauser L."/>
            <person name="Jeffries C.D."/>
            <person name="Han J."/>
            <person name="Pitluck S."/>
            <person name="Nolan M."/>
            <person name="Chen A."/>
            <person name="Huntemann M."/>
            <person name="Mavromatis K."/>
            <person name="Mikhailova N."/>
            <person name="Liolios K."/>
            <person name="Woyke T."/>
            <person name="Lynd L.R."/>
        </authorList>
    </citation>
    <scope>NUCLEOTIDE SEQUENCE [LARGE SCALE GENOMIC DNA]</scope>
    <source>
        <strain evidence="7">DSM 19732 / NBRC 101661 / EBR45</strain>
    </source>
</reference>
<dbReference type="PANTHER" id="PTHR11717">
    <property type="entry name" value="LOW MOLECULAR WEIGHT PROTEIN TYROSINE PHOSPHATASE"/>
    <property type="match status" value="1"/>
</dbReference>
<dbReference type="PANTHER" id="PTHR11717:SF31">
    <property type="entry name" value="LOW MOLECULAR WEIGHT PROTEIN-TYROSINE-PHOSPHATASE ETP-RELATED"/>
    <property type="match status" value="1"/>
</dbReference>
<dbReference type="EMBL" id="CP003065">
    <property type="protein sequence ID" value="AEV67029.1"/>
    <property type="molecule type" value="Genomic_DNA"/>
</dbReference>
<organism evidence="6 7">
    <name type="scientific">Acetivibrio clariflavus (strain DSM 19732 / NBRC 101661 / EBR45)</name>
    <name type="common">Clostridium clariflavum</name>
    <dbReference type="NCBI Taxonomy" id="720554"/>
    <lineage>
        <taxon>Bacteria</taxon>
        <taxon>Bacillati</taxon>
        <taxon>Bacillota</taxon>
        <taxon>Clostridia</taxon>
        <taxon>Eubacteriales</taxon>
        <taxon>Oscillospiraceae</taxon>
        <taxon>Acetivibrio</taxon>
    </lineage>
</organism>
<name>G8M1U6_ACECE</name>
<dbReference type="InterPro" id="IPR017867">
    <property type="entry name" value="Tyr_phospatase_low_mol_wt"/>
</dbReference>
<proteinExistence type="inferred from homology"/>
<dbReference type="Proteomes" id="UP000005435">
    <property type="component" value="Chromosome"/>
</dbReference>
<evidence type="ECO:0000313" key="7">
    <source>
        <dbReference type="Proteomes" id="UP000005435"/>
    </source>
</evidence>
<sequence length="162" mass="18502">MKKILFVCTGNTCRSIMAEGIFNDAILKEEESMRQFVASSAGIAAFDGDCASENALNVMKSWNIDISCHKAKRITPEEVNSAFLILTMTREHKRVLHKFFPGAKDKIFTLKEFAYEDIEEIRIKSADISDPYGKDEDIYRECAVEIRDAVDKVIEKLKHKYI</sequence>
<dbReference type="AlphaFoldDB" id="G8M1U6"/>
<evidence type="ECO:0000259" key="5">
    <source>
        <dbReference type="SMART" id="SM00226"/>
    </source>
</evidence>
<dbReference type="InterPro" id="IPR023485">
    <property type="entry name" value="Ptyr_pPase"/>
</dbReference>
<evidence type="ECO:0000313" key="6">
    <source>
        <dbReference type="EMBL" id="AEV67029.1"/>
    </source>
</evidence>
<dbReference type="STRING" id="720554.Clocl_0288"/>
<dbReference type="GO" id="GO:0004725">
    <property type="term" value="F:protein tyrosine phosphatase activity"/>
    <property type="evidence" value="ECO:0007669"/>
    <property type="project" value="InterPro"/>
</dbReference>
<evidence type="ECO:0000256" key="2">
    <source>
        <dbReference type="ARBA" id="ARBA00022801"/>
    </source>
</evidence>
<evidence type="ECO:0000256" key="1">
    <source>
        <dbReference type="ARBA" id="ARBA00011063"/>
    </source>
</evidence>
<reference evidence="7" key="1">
    <citation type="submission" date="2011-12" db="EMBL/GenBank/DDBJ databases">
        <title>Complete sequence of Clostridium clariflavum DSM 19732.</title>
        <authorList>
            <consortium name="US DOE Joint Genome Institute"/>
            <person name="Lucas S."/>
            <person name="Han J."/>
            <person name="Lapidus A."/>
            <person name="Cheng J.-F."/>
            <person name="Goodwin L."/>
            <person name="Pitluck S."/>
            <person name="Peters L."/>
            <person name="Teshima H."/>
            <person name="Detter J.C."/>
            <person name="Han C."/>
            <person name="Tapia R."/>
            <person name="Land M."/>
            <person name="Hauser L."/>
            <person name="Kyrpides N."/>
            <person name="Ivanova N."/>
            <person name="Pagani I."/>
            <person name="Kitzmiller T."/>
            <person name="Lynd L."/>
            <person name="Izquierdo J."/>
            <person name="Woyke T."/>
        </authorList>
    </citation>
    <scope>NUCLEOTIDE SEQUENCE [LARGE SCALE GENOMIC DNA]</scope>
    <source>
        <strain evidence="7">DSM 19732 / NBRC 101661 / EBR45</strain>
    </source>
</reference>
<dbReference type="CDD" id="cd16344">
    <property type="entry name" value="LMWPAP"/>
    <property type="match status" value="1"/>
</dbReference>
<evidence type="ECO:0000256" key="4">
    <source>
        <dbReference type="PIRSR" id="PIRSR617867-1"/>
    </source>
</evidence>
<dbReference type="PRINTS" id="PR00719">
    <property type="entry name" value="LMWPTPASE"/>
</dbReference>
<dbReference type="SUPFAM" id="SSF52788">
    <property type="entry name" value="Phosphotyrosine protein phosphatases I"/>
    <property type="match status" value="1"/>
</dbReference>
<feature type="active site" description="Nucleophile" evidence="4">
    <location>
        <position position="8"/>
    </location>
</feature>
<dbReference type="RefSeq" id="WP_014253661.1">
    <property type="nucleotide sequence ID" value="NC_016627.1"/>
</dbReference>
<protein>
    <submittedName>
        <fullName evidence="6">Protein-tyrosine-phosphatase</fullName>
    </submittedName>
</protein>
<comment type="similarity">
    <text evidence="1">Belongs to the low molecular weight phosphotyrosine protein phosphatase family.</text>
</comment>
<dbReference type="eggNOG" id="COG0394">
    <property type="taxonomic scope" value="Bacteria"/>
</dbReference>
<keyword evidence="3" id="KW-0904">Protein phosphatase</keyword>
<feature type="domain" description="Phosphotyrosine protein phosphatase I" evidence="5">
    <location>
        <begin position="2"/>
        <end position="156"/>
    </location>
</feature>